<dbReference type="Proteomes" id="UP001302316">
    <property type="component" value="Unassembled WGS sequence"/>
</dbReference>
<proteinExistence type="predicted"/>
<feature type="transmembrane region" description="Helical" evidence="1">
    <location>
        <begin position="26"/>
        <end position="47"/>
    </location>
</feature>
<evidence type="ECO:0000313" key="3">
    <source>
        <dbReference type="Proteomes" id="UP001302316"/>
    </source>
</evidence>
<gene>
    <name evidence="2" type="ORF">VCB98_04735</name>
</gene>
<evidence type="ECO:0000256" key="1">
    <source>
        <dbReference type="SAM" id="Phobius"/>
    </source>
</evidence>
<sequence>MLRGGQAWIRHYGDSRQHPVNRRMHLLGLPLTAFGLLTLLWALNIPVDTGTVPLHLNAGLMVVMAAVVYAFLLSPFLAIPFSLGALLAILAVDWLANQGLALAPSGAALMLAGWLLLARGHRAEGNRPDWSGWIQHLPVGLVWLLARGFDRWRLPW</sequence>
<feature type="transmembrane region" description="Helical" evidence="1">
    <location>
        <begin position="130"/>
        <end position="146"/>
    </location>
</feature>
<dbReference type="EMBL" id="JAYGII010000006">
    <property type="protein sequence ID" value="MEA5445126.1"/>
    <property type="molecule type" value="Genomic_DNA"/>
</dbReference>
<dbReference type="RefSeq" id="WP_346050756.1">
    <property type="nucleotide sequence ID" value="NZ_JAYGII010000006.1"/>
</dbReference>
<evidence type="ECO:0000313" key="2">
    <source>
        <dbReference type="EMBL" id="MEA5445126.1"/>
    </source>
</evidence>
<keyword evidence="1" id="KW-1133">Transmembrane helix</keyword>
<reference evidence="2 3" key="1">
    <citation type="submission" date="2023-12" db="EMBL/GenBank/DDBJ databases">
        <title>Whole-genome sequencing of halo(alkali)philic microorganisms from hypersaline lakes.</title>
        <authorList>
            <person name="Sorokin D.Y."/>
            <person name="Merkel A.Y."/>
            <person name="Messina E."/>
            <person name="Yakimov M."/>
        </authorList>
    </citation>
    <scope>NUCLEOTIDE SEQUENCE [LARGE SCALE GENOMIC DNA]</scope>
    <source>
        <strain evidence="2 3">AB-CW1</strain>
    </source>
</reference>
<dbReference type="InterPro" id="IPR009305">
    <property type="entry name" value="Mpo1-like"/>
</dbReference>
<protein>
    <submittedName>
        <fullName evidence="2">Mpo1-like protein</fullName>
    </submittedName>
</protein>
<feature type="transmembrane region" description="Helical" evidence="1">
    <location>
        <begin position="99"/>
        <end position="118"/>
    </location>
</feature>
<dbReference type="AlphaFoldDB" id="A0AAP6JDS2"/>
<keyword evidence="1" id="KW-0472">Membrane</keyword>
<keyword evidence="3" id="KW-1185">Reference proteome</keyword>
<accession>A0AAP6JDS2</accession>
<organism evidence="2 3">
    <name type="scientific">Natronospira elongata</name>
    <dbReference type="NCBI Taxonomy" id="3110268"/>
    <lineage>
        <taxon>Bacteria</taxon>
        <taxon>Pseudomonadati</taxon>
        <taxon>Pseudomonadota</taxon>
        <taxon>Gammaproteobacteria</taxon>
        <taxon>Natronospirales</taxon>
        <taxon>Natronospiraceae</taxon>
        <taxon>Natronospira</taxon>
    </lineage>
</organism>
<feature type="transmembrane region" description="Helical" evidence="1">
    <location>
        <begin position="59"/>
        <end position="92"/>
    </location>
</feature>
<comment type="caution">
    <text evidence="2">The sequence shown here is derived from an EMBL/GenBank/DDBJ whole genome shotgun (WGS) entry which is preliminary data.</text>
</comment>
<keyword evidence="1" id="KW-0812">Transmembrane</keyword>
<dbReference type="Pfam" id="PF06127">
    <property type="entry name" value="Mpo1-like"/>
    <property type="match status" value="1"/>
</dbReference>
<name>A0AAP6JDS2_9GAMM</name>